<gene>
    <name evidence="2" type="ORF">HNR75_001894</name>
</gene>
<keyword evidence="3" id="KW-1185">Reference proteome</keyword>
<dbReference type="NCBIfam" id="TIGR00200">
    <property type="entry name" value="cinA_nterm"/>
    <property type="match status" value="1"/>
</dbReference>
<dbReference type="Proteomes" id="UP000585721">
    <property type="component" value="Unassembled WGS sequence"/>
</dbReference>
<dbReference type="NCBIfam" id="TIGR00177">
    <property type="entry name" value="molyb_syn"/>
    <property type="match status" value="1"/>
</dbReference>
<dbReference type="Pfam" id="PF00994">
    <property type="entry name" value="MoCF_biosynth"/>
    <property type="match status" value="1"/>
</dbReference>
<name>A0A841GA03_9GAMM</name>
<evidence type="ECO:0000313" key="2">
    <source>
        <dbReference type="EMBL" id="MBB6055964.1"/>
    </source>
</evidence>
<dbReference type="Gene3D" id="3.40.980.10">
    <property type="entry name" value="MoaB/Mog-like domain"/>
    <property type="match status" value="1"/>
</dbReference>
<dbReference type="EMBL" id="JACHGR010000006">
    <property type="protein sequence ID" value="MBB6055964.1"/>
    <property type="molecule type" value="Genomic_DNA"/>
</dbReference>
<dbReference type="PANTHER" id="PTHR13939:SF0">
    <property type="entry name" value="NMN AMIDOHYDROLASE-LIKE PROTEIN YFAY"/>
    <property type="match status" value="1"/>
</dbReference>
<dbReference type="InterPro" id="IPR050101">
    <property type="entry name" value="CinA"/>
</dbReference>
<dbReference type="InterPro" id="IPR008135">
    <property type="entry name" value="Competence-induced_CinA"/>
</dbReference>
<reference evidence="2 3" key="1">
    <citation type="submission" date="2020-08" db="EMBL/GenBank/DDBJ databases">
        <title>Genomic Encyclopedia of Type Strains, Phase IV (KMG-IV): sequencing the most valuable type-strain genomes for metagenomic binning, comparative biology and taxonomic classification.</title>
        <authorList>
            <person name="Goeker M."/>
        </authorList>
    </citation>
    <scope>NUCLEOTIDE SEQUENCE [LARGE SCALE GENOMIC DNA]</scope>
    <source>
        <strain evidence="2 3">DSM 22975</strain>
    </source>
</reference>
<dbReference type="InterPro" id="IPR001453">
    <property type="entry name" value="MoaB/Mog_dom"/>
</dbReference>
<protein>
    <submittedName>
        <fullName evidence="2">Competence/damage-inducible protein CinA-like protein</fullName>
    </submittedName>
</protein>
<comment type="caution">
    <text evidence="2">The sequence shown here is derived from an EMBL/GenBank/DDBJ whole genome shotgun (WGS) entry which is preliminary data.</text>
</comment>
<sequence length="385" mass="43239">MIIEIITTGDEVLTGFTVDTNASWVSLQLLEQGWQVRRRQTVGDRMDDLTDVLRERSLIADVIIFNGGLGPTSDDKTTDAVAQVAGVPLELNSDWLANMEQKFSNRGRVMPASNRKQAMLPQGSTVLDNPIGTACGFKLKINNAVCYFTPGVPNEFKQMVNEQIIPDLKQQFSYGAAVVRRYFTFGISESSLSDMLDPLCWPEHIELGYRSSMPIIEMKLISQHADADFDTAEKQLLSVITPYLVASDYLDMPKRLAALLETHLEILEGSTCGELLTELAPDMPNLCADYHAHLPDSADELLQHIQHHSRLTLAIGTAKEQRYPIALWDGIHGWAQTLFVRTLDVTLQRRIIAFAAQDMLRRYLLKQPVLGDYQTLQRTDSSYRP</sequence>
<dbReference type="SUPFAM" id="SSF53218">
    <property type="entry name" value="Molybdenum cofactor biosynthesis proteins"/>
    <property type="match status" value="1"/>
</dbReference>
<proteinExistence type="predicted"/>
<dbReference type="AlphaFoldDB" id="A0A841GA03"/>
<dbReference type="PANTHER" id="PTHR13939">
    <property type="entry name" value="NICOTINAMIDE-NUCLEOTIDE AMIDOHYDROLASE PNCC"/>
    <property type="match status" value="1"/>
</dbReference>
<accession>A0A841GA03</accession>
<evidence type="ECO:0000313" key="3">
    <source>
        <dbReference type="Proteomes" id="UP000585721"/>
    </source>
</evidence>
<organism evidence="2 3">
    <name type="scientific">Tolumonas osonensis</name>
    <dbReference type="NCBI Taxonomy" id="675874"/>
    <lineage>
        <taxon>Bacteria</taxon>
        <taxon>Pseudomonadati</taxon>
        <taxon>Pseudomonadota</taxon>
        <taxon>Gammaproteobacteria</taxon>
        <taxon>Aeromonadales</taxon>
        <taxon>Aeromonadaceae</taxon>
        <taxon>Tolumonas</taxon>
    </lineage>
</organism>
<feature type="domain" description="MoaB/Mog" evidence="1">
    <location>
        <begin position="4"/>
        <end position="171"/>
    </location>
</feature>
<dbReference type="SMART" id="SM00852">
    <property type="entry name" value="MoCF_biosynth"/>
    <property type="match status" value="1"/>
</dbReference>
<dbReference type="InterPro" id="IPR036425">
    <property type="entry name" value="MoaB/Mog-like_dom_sf"/>
</dbReference>
<dbReference type="CDD" id="cd00885">
    <property type="entry name" value="cinA"/>
    <property type="match status" value="1"/>
</dbReference>
<evidence type="ECO:0000259" key="1">
    <source>
        <dbReference type="SMART" id="SM00852"/>
    </source>
</evidence>
<dbReference type="RefSeq" id="WP_188026709.1">
    <property type="nucleotide sequence ID" value="NZ_JACHGR010000006.1"/>
</dbReference>